<feature type="transmembrane region" description="Helical" evidence="6">
    <location>
        <begin position="6"/>
        <end position="27"/>
    </location>
</feature>
<comment type="caution">
    <text evidence="8">The sequence shown here is derived from an EMBL/GenBank/DDBJ whole genome shotgun (WGS) entry which is preliminary data.</text>
</comment>
<dbReference type="PANTHER" id="PTHR12677">
    <property type="entry name" value="GOLGI APPARATUS MEMBRANE PROTEIN TVP38-RELATED"/>
    <property type="match status" value="1"/>
</dbReference>
<feature type="transmembrane region" description="Helical" evidence="6">
    <location>
        <begin position="137"/>
        <end position="159"/>
    </location>
</feature>
<keyword evidence="9" id="KW-1185">Reference proteome</keyword>
<reference evidence="8 9" key="1">
    <citation type="submission" date="2018-07" db="EMBL/GenBank/DDBJ databases">
        <title>Genomic Encyclopedia of Type Strains, Phase IV (KMG-IV): sequencing the most valuable type-strain genomes for metagenomic binning, comparative biology and taxonomic classification.</title>
        <authorList>
            <person name="Goeker M."/>
        </authorList>
    </citation>
    <scope>NUCLEOTIDE SEQUENCE [LARGE SCALE GENOMIC DNA]</scope>
    <source>
        <strain evidence="8 9">DSM 16500</strain>
    </source>
</reference>
<sequence>MHLKLLLRWLPLCLIVIGLGCVFYFGWHRYLSFSALKDYHALLRGWAEAHYLLTAIIYIMVYIVAVALSVPGAVFITLTGGFLFGPIATLYVVTGATLGATLLFLAVRSALGVSLAARARGWVAKMEKGFNENAFNYLLILRLIPLFPFWAINVAAGLLAVRPVTFIVATFIGIIPGTFVYVMVGNGLSTVLASDQVPQLNVIFAPPILLPLLGLALLALLPVIYKRWKRRS</sequence>
<comment type="similarity">
    <text evidence="6">Belongs to the TVP38/TMEM64 family.</text>
</comment>
<keyword evidence="5 6" id="KW-0472">Membrane</keyword>
<accession>A0A370GL21</accession>
<evidence type="ECO:0000256" key="5">
    <source>
        <dbReference type="ARBA" id="ARBA00023136"/>
    </source>
</evidence>
<evidence type="ECO:0000313" key="8">
    <source>
        <dbReference type="EMBL" id="RDI42583.1"/>
    </source>
</evidence>
<dbReference type="Proteomes" id="UP000254720">
    <property type="component" value="Unassembled WGS sequence"/>
</dbReference>
<gene>
    <name evidence="8" type="ORF">C8D86_11454</name>
</gene>
<proteinExistence type="inferred from homology"/>
<dbReference type="AlphaFoldDB" id="A0A370GL21"/>
<evidence type="ECO:0000256" key="1">
    <source>
        <dbReference type="ARBA" id="ARBA00004651"/>
    </source>
</evidence>
<dbReference type="GO" id="GO:0005886">
    <property type="term" value="C:plasma membrane"/>
    <property type="evidence" value="ECO:0007669"/>
    <property type="project" value="UniProtKB-SubCell"/>
</dbReference>
<dbReference type="EMBL" id="QQAX01000014">
    <property type="protein sequence ID" value="RDI42583.1"/>
    <property type="molecule type" value="Genomic_DNA"/>
</dbReference>
<feature type="transmembrane region" description="Helical" evidence="6">
    <location>
        <begin position="166"/>
        <end position="184"/>
    </location>
</feature>
<feature type="domain" description="VTT" evidence="7">
    <location>
        <begin position="71"/>
        <end position="186"/>
    </location>
</feature>
<dbReference type="PROSITE" id="PS51257">
    <property type="entry name" value="PROKAR_LIPOPROTEIN"/>
    <property type="match status" value="1"/>
</dbReference>
<dbReference type="Pfam" id="PF09335">
    <property type="entry name" value="VTT_dom"/>
    <property type="match status" value="1"/>
</dbReference>
<keyword evidence="2 6" id="KW-1003">Cell membrane</keyword>
<evidence type="ECO:0000259" key="7">
    <source>
        <dbReference type="Pfam" id="PF09335"/>
    </source>
</evidence>
<evidence type="ECO:0000256" key="6">
    <source>
        <dbReference type="RuleBase" id="RU366058"/>
    </source>
</evidence>
<comment type="subcellular location">
    <subcellularLocation>
        <location evidence="1 6">Cell membrane</location>
        <topology evidence="1 6">Multi-pass membrane protein</topology>
    </subcellularLocation>
</comment>
<dbReference type="PANTHER" id="PTHR12677:SF59">
    <property type="entry name" value="GOLGI APPARATUS MEMBRANE PROTEIN TVP38-RELATED"/>
    <property type="match status" value="1"/>
</dbReference>
<feature type="transmembrane region" description="Helical" evidence="6">
    <location>
        <begin position="204"/>
        <end position="225"/>
    </location>
</feature>
<evidence type="ECO:0000256" key="4">
    <source>
        <dbReference type="ARBA" id="ARBA00022989"/>
    </source>
</evidence>
<feature type="transmembrane region" description="Helical" evidence="6">
    <location>
        <begin position="48"/>
        <end position="68"/>
    </location>
</feature>
<keyword evidence="3 6" id="KW-0812">Transmembrane</keyword>
<keyword evidence="4 6" id="KW-1133">Transmembrane helix</keyword>
<dbReference type="InterPro" id="IPR015414">
    <property type="entry name" value="TMEM64"/>
</dbReference>
<name>A0A370GL21_9COXI</name>
<dbReference type="InterPro" id="IPR032816">
    <property type="entry name" value="VTT_dom"/>
</dbReference>
<protein>
    <recommendedName>
        <fullName evidence="6">TVP38/TMEM64 family membrane protein</fullName>
    </recommendedName>
</protein>
<evidence type="ECO:0000313" key="9">
    <source>
        <dbReference type="Proteomes" id="UP000254720"/>
    </source>
</evidence>
<evidence type="ECO:0000256" key="3">
    <source>
        <dbReference type="ARBA" id="ARBA00022692"/>
    </source>
</evidence>
<evidence type="ECO:0000256" key="2">
    <source>
        <dbReference type="ARBA" id="ARBA00022475"/>
    </source>
</evidence>
<organism evidence="8 9">
    <name type="scientific">Aquicella lusitana</name>
    <dbReference type="NCBI Taxonomy" id="254246"/>
    <lineage>
        <taxon>Bacteria</taxon>
        <taxon>Pseudomonadati</taxon>
        <taxon>Pseudomonadota</taxon>
        <taxon>Gammaproteobacteria</taxon>
        <taxon>Legionellales</taxon>
        <taxon>Coxiellaceae</taxon>
        <taxon>Aquicella</taxon>
    </lineage>
</organism>